<evidence type="ECO:0000313" key="2">
    <source>
        <dbReference type="Proteomes" id="UP000075230"/>
    </source>
</evidence>
<reference evidence="2" key="2">
    <citation type="submission" date="2016-02" db="EMBL/GenBank/DDBJ databases">
        <title>Genome sequencing of Aspergillus luchuensis NBRC 4314.</title>
        <authorList>
            <person name="Yamada O."/>
        </authorList>
    </citation>
    <scope>NUCLEOTIDE SEQUENCE [LARGE SCALE GENOMIC DNA]</scope>
    <source>
        <strain evidence="2">RIB 2604</strain>
    </source>
</reference>
<dbReference type="AlphaFoldDB" id="A0A146EYZ7"/>
<reference evidence="1 2" key="1">
    <citation type="journal article" date="2016" name="DNA Res.">
        <title>Genome sequence of Aspergillus luchuensis NBRC 4314.</title>
        <authorList>
            <person name="Yamada O."/>
            <person name="Machida M."/>
            <person name="Hosoyama A."/>
            <person name="Goto M."/>
            <person name="Takahashi T."/>
            <person name="Futagami T."/>
            <person name="Yamagata Y."/>
            <person name="Takeuchi M."/>
            <person name="Kobayashi T."/>
            <person name="Koike H."/>
            <person name="Abe K."/>
            <person name="Asai K."/>
            <person name="Arita M."/>
            <person name="Fujita N."/>
            <person name="Fukuda K."/>
            <person name="Higa K."/>
            <person name="Horikawa H."/>
            <person name="Ishikawa T."/>
            <person name="Jinno K."/>
            <person name="Kato Y."/>
            <person name="Kirimura K."/>
            <person name="Mizutani O."/>
            <person name="Nakasone K."/>
            <person name="Sano M."/>
            <person name="Shiraishi Y."/>
            <person name="Tsukahara M."/>
            <person name="Gomi K."/>
        </authorList>
    </citation>
    <scope>NUCLEOTIDE SEQUENCE [LARGE SCALE GENOMIC DNA]</scope>
    <source>
        <strain evidence="1 2">RIB 2604</strain>
    </source>
</reference>
<protein>
    <submittedName>
        <fullName evidence="1">RNA polymerase II Elongator subunit</fullName>
    </submittedName>
</protein>
<comment type="caution">
    <text evidence="1">The sequence shown here is derived from an EMBL/GenBank/DDBJ whole genome shotgun (WGS) entry which is preliminary data.</text>
</comment>
<accession>A0A146EYZ7</accession>
<gene>
    <name evidence="1" type="ORF">RIB2604_00401330</name>
</gene>
<organism evidence="1 2">
    <name type="scientific">Aspergillus kawachii</name>
    <name type="common">White koji mold</name>
    <name type="synonym">Aspergillus awamori var. kawachi</name>
    <dbReference type="NCBI Taxonomy" id="1069201"/>
    <lineage>
        <taxon>Eukaryota</taxon>
        <taxon>Fungi</taxon>
        <taxon>Dikarya</taxon>
        <taxon>Ascomycota</taxon>
        <taxon>Pezizomycotina</taxon>
        <taxon>Eurotiomycetes</taxon>
        <taxon>Eurotiomycetidae</taxon>
        <taxon>Eurotiales</taxon>
        <taxon>Aspergillaceae</taxon>
        <taxon>Aspergillus</taxon>
        <taxon>Aspergillus subgen. Circumdati</taxon>
    </lineage>
</organism>
<dbReference type="Proteomes" id="UP000075230">
    <property type="component" value="Unassembled WGS sequence"/>
</dbReference>
<name>A0A146EYZ7_ASPKA</name>
<dbReference type="EMBL" id="BCWF01000004">
    <property type="protein sequence ID" value="GAT19200.1"/>
    <property type="molecule type" value="Genomic_DNA"/>
</dbReference>
<evidence type="ECO:0000313" key="1">
    <source>
        <dbReference type="EMBL" id="GAT19200.1"/>
    </source>
</evidence>
<proteinExistence type="predicted"/>
<sequence length="73" mass="8435">MQHQNGPNYIIEEEYDEDLFQPRDKACPALAVTHTVHGYYDLSDCHMTSQLSPRFLPPTLTLYKRCSSSSKQM</sequence>